<protein>
    <recommendedName>
        <fullName evidence="11">Molybdenum transport system permease</fullName>
    </recommendedName>
</protein>
<evidence type="ECO:0000256" key="11">
    <source>
        <dbReference type="RuleBase" id="RU365097"/>
    </source>
</evidence>
<dbReference type="InterPro" id="IPR000515">
    <property type="entry name" value="MetI-like"/>
</dbReference>
<keyword evidence="9 10" id="KW-0472">Membrane</keyword>
<gene>
    <name evidence="13" type="primary">modB</name>
    <name evidence="13" type="ORF">GCM10009129_15560</name>
</gene>
<evidence type="ECO:0000256" key="1">
    <source>
        <dbReference type="ARBA" id="ARBA00002949"/>
    </source>
</evidence>
<feature type="transmembrane region" description="Helical" evidence="10">
    <location>
        <begin position="54"/>
        <end position="79"/>
    </location>
</feature>
<dbReference type="PANTHER" id="PTHR30183">
    <property type="entry name" value="MOLYBDENUM TRANSPORT SYSTEM PERMEASE PROTEIN MODB"/>
    <property type="match status" value="1"/>
</dbReference>
<evidence type="ECO:0000256" key="10">
    <source>
        <dbReference type="RuleBase" id="RU363032"/>
    </source>
</evidence>
<evidence type="ECO:0000256" key="7">
    <source>
        <dbReference type="ARBA" id="ARBA00022692"/>
    </source>
</evidence>
<evidence type="ECO:0000256" key="4">
    <source>
        <dbReference type="ARBA" id="ARBA00022448"/>
    </source>
</evidence>
<comment type="function">
    <text evidence="1 11">Part of the binding-protein-dependent transport system for molybdenum; probably responsible for the translocation of the substrate across the membrane.</text>
</comment>
<keyword evidence="8 10" id="KW-1133">Transmembrane helix</keyword>
<dbReference type="InterPro" id="IPR011867">
    <property type="entry name" value="ModB_ABC"/>
</dbReference>
<evidence type="ECO:0000256" key="5">
    <source>
        <dbReference type="ARBA" id="ARBA00022475"/>
    </source>
</evidence>
<evidence type="ECO:0000256" key="2">
    <source>
        <dbReference type="ARBA" id="ARBA00004651"/>
    </source>
</evidence>
<evidence type="ECO:0000259" key="12">
    <source>
        <dbReference type="PROSITE" id="PS50928"/>
    </source>
</evidence>
<dbReference type="Gene3D" id="1.10.3720.10">
    <property type="entry name" value="MetI-like"/>
    <property type="match status" value="1"/>
</dbReference>
<keyword evidence="6 11" id="KW-0500">Molybdenum</keyword>
<comment type="caution">
    <text evidence="11">Lacks conserved residue(s) required for the propagation of feature annotation.</text>
</comment>
<evidence type="ECO:0000256" key="8">
    <source>
        <dbReference type="ARBA" id="ARBA00022989"/>
    </source>
</evidence>
<name>A0ABN0VWA6_9GAMM</name>
<dbReference type="Proteomes" id="UP001501787">
    <property type="component" value="Unassembled WGS sequence"/>
</dbReference>
<evidence type="ECO:0000256" key="6">
    <source>
        <dbReference type="ARBA" id="ARBA00022505"/>
    </source>
</evidence>
<dbReference type="InterPro" id="IPR035906">
    <property type="entry name" value="MetI-like_sf"/>
</dbReference>
<sequence>MGADMMTAALPEILLPLWVSIKLAAVTTACLLLLGTPLAYWLARPSRLSAVRRLKIVLMGVIALPLILPPTVLGFYLLLFMSPNFGVGRWLSAHGIPSLAFSFQGLVIGSILYSFPFYVQPVYAQFARIPSSVLEVATLLESRWYRRFWVALLPQARVGMLLGALVSFAHTIGEFGVVLMIGGSIAGETKVVSIAIYEQVEALNYGTAHLLSMLLIVMAMLMIALIATVSRHMPRASS</sequence>
<organism evidence="13 14">
    <name type="scientific">Psychrobacter aestuarii</name>
    <dbReference type="NCBI Taxonomy" id="556327"/>
    <lineage>
        <taxon>Bacteria</taxon>
        <taxon>Pseudomonadati</taxon>
        <taxon>Pseudomonadota</taxon>
        <taxon>Gammaproteobacteria</taxon>
        <taxon>Moraxellales</taxon>
        <taxon>Moraxellaceae</taxon>
        <taxon>Psychrobacter</taxon>
    </lineage>
</organism>
<feature type="domain" description="ABC transmembrane type-1" evidence="12">
    <location>
        <begin position="17"/>
        <end position="226"/>
    </location>
</feature>
<dbReference type="PANTHER" id="PTHR30183:SF8">
    <property type="entry name" value="MOLYBDENUM TRANSPORT SYSTEM PERMEASE"/>
    <property type="match status" value="1"/>
</dbReference>
<dbReference type="NCBIfam" id="TIGR02141">
    <property type="entry name" value="modB_ABC"/>
    <property type="match status" value="1"/>
</dbReference>
<evidence type="ECO:0000313" key="14">
    <source>
        <dbReference type="Proteomes" id="UP001501787"/>
    </source>
</evidence>
<dbReference type="CDD" id="cd06261">
    <property type="entry name" value="TM_PBP2"/>
    <property type="match status" value="1"/>
</dbReference>
<evidence type="ECO:0000256" key="9">
    <source>
        <dbReference type="ARBA" id="ARBA00023136"/>
    </source>
</evidence>
<dbReference type="Pfam" id="PF00528">
    <property type="entry name" value="BPD_transp_1"/>
    <property type="match status" value="1"/>
</dbReference>
<feature type="transmembrane region" description="Helical" evidence="10">
    <location>
        <begin position="210"/>
        <end position="229"/>
    </location>
</feature>
<comment type="subcellular location">
    <subcellularLocation>
        <location evidence="11">Cell inner membrane</location>
        <topology evidence="11">Multi-pass membrane protein</topology>
    </subcellularLocation>
    <subcellularLocation>
        <location evidence="2 10">Cell membrane</location>
        <topology evidence="2 10">Multi-pass membrane protein</topology>
    </subcellularLocation>
</comment>
<dbReference type="PROSITE" id="PS50928">
    <property type="entry name" value="ABC_TM1"/>
    <property type="match status" value="1"/>
</dbReference>
<evidence type="ECO:0000313" key="13">
    <source>
        <dbReference type="EMBL" id="GAA0318857.1"/>
    </source>
</evidence>
<feature type="transmembrane region" description="Helical" evidence="10">
    <location>
        <begin position="99"/>
        <end position="119"/>
    </location>
</feature>
<comment type="similarity">
    <text evidence="3 11">Belongs to the binding-protein-dependent transport system permease family. CysTW subfamily.</text>
</comment>
<dbReference type="SUPFAM" id="SSF161098">
    <property type="entry name" value="MetI-like"/>
    <property type="match status" value="1"/>
</dbReference>
<dbReference type="EMBL" id="BAAAFR010000005">
    <property type="protein sequence ID" value="GAA0318857.1"/>
    <property type="molecule type" value="Genomic_DNA"/>
</dbReference>
<keyword evidence="7 10" id="KW-0812">Transmembrane</keyword>
<keyword evidence="4 10" id="KW-0813">Transport</keyword>
<proteinExistence type="inferred from homology"/>
<keyword evidence="14" id="KW-1185">Reference proteome</keyword>
<keyword evidence="5" id="KW-1003">Cell membrane</keyword>
<evidence type="ECO:0000256" key="3">
    <source>
        <dbReference type="ARBA" id="ARBA00007069"/>
    </source>
</evidence>
<reference evidence="13 14" key="1">
    <citation type="journal article" date="2019" name="Int. J. Syst. Evol. Microbiol.">
        <title>The Global Catalogue of Microorganisms (GCM) 10K type strain sequencing project: providing services to taxonomists for standard genome sequencing and annotation.</title>
        <authorList>
            <consortium name="The Broad Institute Genomics Platform"/>
            <consortium name="The Broad Institute Genome Sequencing Center for Infectious Disease"/>
            <person name="Wu L."/>
            <person name="Ma J."/>
        </authorList>
    </citation>
    <scope>NUCLEOTIDE SEQUENCE [LARGE SCALE GENOMIC DNA]</scope>
    <source>
        <strain evidence="13 14">JCM 16343</strain>
    </source>
</reference>
<comment type="caution">
    <text evidence="13">The sequence shown here is derived from an EMBL/GenBank/DDBJ whole genome shotgun (WGS) entry which is preliminary data.</text>
</comment>
<keyword evidence="11" id="KW-0997">Cell inner membrane</keyword>
<accession>A0ABN0VWA6</accession>
<feature type="transmembrane region" description="Helical" evidence="10">
    <location>
        <begin position="20"/>
        <end position="42"/>
    </location>
</feature>